<comment type="caution">
    <text evidence="1">The sequence shown here is derived from an EMBL/GenBank/DDBJ whole genome shotgun (WGS) entry which is preliminary data.</text>
</comment>
<dbReference type="Proteomes" id="UP001152592">
    <property type="component" value="Unassembled WGS sequence"/>
</dbReference>
<name>A0A9W4JPJ4_9EURO</name>
<gene>
    <name evidence="1" type="ORF">PSALAMII_LOCUS7906</name>
</gene>
<proteinExistence type="predicted"/>
<dbReference type="OrthoDB" id="4424523at2759"/>
<accession>A0A9W4JPJ4</accession>
<reference evidence="1" key="1">
    <citation type="submission" date="2021-07" db="EMBL/GenBank/DDBJ databases">
        <authorList>
            <person name="Branca A.L. A."/>
        </authorList>
    </citation>
    <scope>NUCLEOTIDE SEQUENCE</scope>
</reference>
<organism evidence="1 2">
    <name type="scientific">Penicillium salamii</name>
    <dbReference type="NCBI Taxonomy" id="1612424"/>
    <lineage>
        <taxon>Eukaryota</taxon>
        <taxon>Fungi</taxon>
        <taxon>Dikarya</taxon>
        <taxon>Ascomycota</taxon>
        <taxon>Pezizomycotina</taxon>
        <taxon>Eurotiomycetes</taxon>
        <taxon>Eurotiomycetidae</taxon>
        <taxon>Eurotiales</taxon>
        <taxon>Aspergillaceae</taxon>
        <taxon>Penicillium</taxon>
    </lineage>
</organism>
<evidence type="ECO:0000313" key="2">
    <source>
        <dbReference type="Proteomes" id="UP001152592"/>
    </source>
</evidence>
<dbReference type="EMBL" id="CAJVPD010000258">
    <property type="protein sequence ID" value="CAG8403208.1"/>
    <property type="molecule type" value="Genomic_DNA"/>
</dbReference>
<sequence>MLPKATYLSSAMTDITRIFQGTEIALPGSATLGFSASIWVIDAKLFEETVDGVHPPCPGSQIPSSWEAKYACHNQEHPHDHGIMRVYCQGPDKGTEFLLPEIRAQQAAPLFEEPEAKAWKKFKEGECQSVPSLLGYGYFTQGQDGPVPGGYITYLSFERPKRDLVRRKFRVAYEELLSFGYVLGGAGINKVIWDTDSAELRIAGFRWPCRTPLGDKWSDGMLDTYSMIRPPESGRCDDFAKWEW</sequence>
<dbReference type="AlphaFoldDB" id="A0A9W4JPJ4"/>
<protein>
    <submittedName>
        <fullName evidence="1">Uncharacterized protein</fullName>
    </submittedName>
</protein>
<evidence type="ECO:0000313" key="1">
    <source>
        <dbReference type="EMBL" id="CAG8403208.1"/>
    </source>
</evidence>